<evidence type="ECO:0000256" key="2">
    <source>
        <dbReference type="ARBA" id="ARBA00022723"/>
    </source>
</evidence>
<evidence type="ECO:0000256" key="4">
    <source>
        <dbReference type="ARBA" id="ARBA00022771"/>
    </source>
</evidence>
<feature type="domain" description="C2H2-type" evidence="8">
    <location>
        <begin position="71"/>
        <end position="97"/>
    </location>
</feature>
<evidence type="ECO:0000256" key="1">
    <source>
        <dbReference type="ARBA" id="ARBA00004123"/>
    </source>
</evidence>
<dbReference type="GO" id="GO:0000978">
    <property type="term" value="F:RNA polymerase II cis-regulatory region sequence-specific DNA binding"/>
    <property type="evidence" value="ECO:0007669"/>
    <property type="project" value="TreeGrafter"/>
</dbReference>
<dbReference type="SUPFAM" id="SSF57667">
    <property type="entry name" value="beta-beta-alpha zinc fingers"/>
    <property type="match status" value="2"/>
</dbReference>
<keyword evidence="3" id="KW-0677">Repeat</keyword>
<keyword evidence="5" id="KW-0862">Zinc</keyword>
<organism evidence="9 10">
    <name type="scientific">Lymnaea stagnalis</name>
    <name type="common">Great pond snail</name>
    <name type="synonym">Helix stagnalis</name>
    <dbReference type="NCBI Taxonomy" id="6523"/>
    <lineage>
        <taxon>Eukaryota</taxon>
        <taxon>Metazoa</taxon>
        <taxon>Spiralia</taxon>
        <taxon>Lophotrochozoa</taxon>
        <taxon>Mollusca</taxon>
        <taxon>Gastropoda</taxon>
        <taxon>Heterobranchia</taxon>
        <taxon>Euthyneura</taxon>
        <taxon>Panpulmonata</taxon>
        <taxon>Hygrophila</taxon>
        <taxon>Lymnaeoidea</taxon>
        <taxon>Lymnaeidae</taxon>
        <taxon>Lymnaea</taxon>
    </lineage>
</organism>
<proteinExistence type="predicted"/>
<protein>
    <recommendedName>
        <fullName evidence="8">C2H2-type domain-containing protein</fullName>
    </recommendedName>
</protein>
<dbReference type="PANTHER" id="PTHR24388">
    <property type="entry name" value="ZINC FINGER PROTEIN"/>
    <property type="match status" value="1"/>
</dbReference>
<dbReference type="PANTHER" id="PTHR24388:SF54">
    <property type="entry name" value="PROTEIN ESCARGOT"/>
    <property type="match status" value="1"/>
</dbReference>
<dbReference type="Proteomes" id="UP001497497">
    <property type="component" value="Unassembled WGS sequence"/>
</dbReference>
<dbReference type="GO" id="GO:0005634">
    <property type="term" value="C:nucleus"/>
    <property type="evidence" value="ECO:0007669"/>
    <property type="project" value="UniProtKB-SubCell"/>
</dbReference>
<reference evidence="9 10" key="1">
    <citation type="submission" date="2024-04" db="EMBL/GenBank/DDBJ databases">
        <authorList>
            <consortium name="Genoscope - CEA"/>
            <person name="William W."/>
        </authorList>
    </citation>
    <scope>NUCLEOTIDE SEQUENCE [LARGE SCALE GENOMIC DNA]</scope>
</reference>
<dbReference type="GO" id="GO:0008270">
    <property type="term" value="F:zinc ion binding"/>
    <property type="evidence" value="ECO:0007669"/>
    <property type="project" value="UniProtKB-KW"/>
</dbReference>
<keyword evidence="10" id="KW-1185">Reference proteome</keyword>
<dbReference type="PROSITE" id="PS50157">
    <property type="entry name" value="ZINC_FINGER_C2H2_2"/>
    <property type="match status" value="3"/>
</dbReference>
<dbReference type="SMART" id="SM00355">
    <property type="entry name" value="ZnF_C2H2"/>
    <property type="match status" value="3"/>
</dbReference>
<evidence type="ECO:0000256" key="3">
    <source>
        <dbReference type="ARBA" id="ARBA00022737"/>
    </source>
</evidence>
<evidence type="ECO:0000259" key="8">
    <source>
        <dbReference type="PROSITE" id="PS50157"/>
    </source>
</evidence>
<dbReference type="AlphaFoldDB" id="A0AAV2H9B2"/>
<name>A0AAV2H9B2_LYMST</name>
<dbReference type="InterPro" id="IPR013087">
    <property type="entry name" value="Znf_C2H2_type"/>
</dbReference>
<feature type="domain" description="C2H2-type" evidence="8">
    <location>
        <begin position="15"/>
        <end position="43"/>
    </location>
</feature>
<dbReference type="PROSITE" id="PS00028">
    <property type="entry name" value="ZINC_FINGER_C2H2_1"/>
    <property type="match status" value="2"/>
</dbReference>
<dbReference type="Gene3D" id="3.30.160.60">
    <property type="entry name" value="Classic Zinc Finger"/>
    <property type="match status" value="2"/>
</dbReference>
<evidence type="ECO:0000313" key="9">
    <source>
        <dbReference type="EMBL" id="CAL1530105.1"/>
    </source>
</evidence>
<comment type="caution">
    <text evidence="9">The sequence shown here is derived from an EMBL/GenBank/DDBJ whole genome shotgun (WGS) entry which is preliminary data.</text>
</comment>
<dbReference type="GO" id="GO:0000981">
    <property type="term" value="F:DNA-binding transcription factor activity, RNA polymerase II-specific"/>
    <property type="evidence" value="ECO:0007669"/>
    <property type="project" value="TreeGrafter"/>
</dbReference>
<evidence type="ECO:0000313" key="10">
    <source>
        <dbReference type="Proteomes" id="UP001497497"/>
    </source>
</evidence>
<evidence type="ECO:0000256" key="6">
    <source>
        <dbReference type="ARBA" id="ARBA00023242"/>
    </source>
</evidence>
<accession>A0AAV2H9B2</accession>
<evidence type="ECO:0000256" key="5">
    <source>
        <dbReference type="ARBA" id="ARBA00022833"/>
    </source>
</evidence>
<gene>
    <name evidence="9" type="ORF">GSLYS_00004238001</name>
</gene>
<evidence type="ECO:0000256" key="7">
    <source>
        <dbReference type="PROSITE-ProRule" id="PRU00042"/>
    </source>
</evidence>
<dbReference type="InterPro" id="IPR050527">
    <property type="entry name" value="Snail/Krueppel_Znf"/>
</dbReference>
<feature type="domain" description="C2H2-type" evidence="8">
    <location>
        <begin position="44"/>
        <end position="71"/>
    </location>
</feature>
<keyword evidence="2" id="KW-0479">Metal-binding</keyword>
<dbReference type="EMBL" id="CAXITT010000062">
    <property type="protein sequence ID" value="CAL1530105.1"/>
    <property type="molecule type" value="Genomic_DNA"/>
</dbReference>
<keyword evidence="6" id="KW-0539">Nucleus</keyword>
<dbReference type="InterPro" id="IPR036236">
    <property type="entry name" value="Znf_C2H2_sf"/>
</dbReference>
<keyword evidence="4 7" id="KW-0863">Zinc-finger</keyword>
<comment type="subcellular location">
    <subcellularLocation>
        <location evidence="1">Nucleus</location>
    </subcellularLocation>
</comment>
<sequence>MEQDNSHLLNMFETFHCQHCSNVYNDKHNYRKHLCESHGHLMPFCCKICGKGSFSRQNLIFHMQGHEGRTFVCPVSNCSAKFKLKHHLMRHVRTLHSLHQCSKCLSVFRESHIFIGHLSTCKNTSV</sequence>